<reference evidence="2 3" key="1">
    <citation type="submission" date="2024-08" db="EMBL/GenBank/DDBJ databases">
        <authorList>
            <person name="Cucini C."/>
            <person name="Frati F."/>
        </authorList>
    </citation>
    <scope>NUCLEOTIDE SEQUENCE [LARGE SCALE GENOMIC DNA]</scope>
</reference>
<evidence type="ECO:0008006" key="4">
    <source>
        <dbReference type="Google" id="ProtNLM"/>
    </source>
</evidence>
<protein>
    <recommendedName>
        <fullName evidence="4">Trafficking protein particle complex subunit 12</fullName>
    </recommendedName>
</protein>
<evidence type="ECO:0000313" key="3">
    <source>
        <dbReference type="Proteomes" id="UP001642540"/>
    </source>
</evidence>
<gene>
    <name evidence="2" type="ORF">ODALV1_LOCUS24285</name>
</gene>
<dbReference type="SUPFAM" id="SSF48452">
    <property type="entry name" value="TPR-like"/>
    <property type="match status" value="1"/>
</dbReference>
<feature type="region of interest" description="Disordered" evidence="1">
    <location>
        <begin position="1"/>
        <end position="26"/>
    </location>
</feature>
<feature type="compositionally biased region" description="Polar residues" evidence="1">
    <location>
        <begin position="59"/>
        <end position="77"/>
    </location>
</feature>
<feature type="compositionally biased region" description="Polar residues" evidence="1">
    <location>
        <begin position="17"/>
        <end position="26"/>
    </location>
</feature>
<accession>A0ABP1RNM5</accession>
<dbReference type="InterPro" id="IPR011990">
    <property type="entry name" value="TPR-like_helical_dom_sf"/>
</dbReference>
<dbReference type="PANTHER" id="PTHR21581:SF6">
    <property type="entry name" value="TRAFFICKING PROTEIN PARTICLE COMPLEX SUBUNIT 12"/>
    <property type="match status" value="1"/>
</dbReference>
<sequence length="698" mass="76888">MEGSSTNNDDEEPQICTVFSSTPSSQSKTIFDTIAFSVPKKENSVMSPTSPFPEDEVPNTLSKDTENFANSDEPVSSTAIFGQTQDQQSVFGIAASASPELAPPPPAMFESLSMSYMAAGPESSELGETLFPKADNVGTGLESSSLSSSTDPIPVAVSDDFLKVVSQEIDTISLNSQTVDSSMVEVEPESEDSPLPTANTLFADAPEVPFPVGNFNATSLSSHQQVVESVTGTVSIFDGGMTMTGNLATPTDAFSTVSYSAVDIAYDAWIPIESARKVLMGVATAVHAGTYFPEKSHMTTPGIIYKEDLVDKVAVNMSRIFGEVEASKRQILTADSVTQDDNGIRELIKLGCYRSAINLTKRLLTLYGQGPGKIGHFSKHTPHSLQLWMTRLALLVRIREFKIAESELEAFNNFDNPDMYYEYYQDSYGQGRRGSMVPFYFRLLAAEIPQYASKSHNESMDQLRKLHLTIQQIINNINEGISEDGSSITLDRDRQDLSLEIWKKREIRVLYSLTNAFLLAKDFSNALKHMSTLREKDTERNAQLTSAMGRLFLQFGDLTTAQTYFKEAAGIRSSNSELDRVENLVDAALYYIAQGVYSDAFGLLKEALVIQPDNFMITNNMAVCLLYMGRVKESLALMETTVRNNTPQLLQENVILNLSTIYELENSDGFKKNSLLKLISEYKGDGINLASLKMPNLI</sequence>
<name>A0ABP1RNM5_9HEXA</name>
<organism evidence="2 3">
    <name type="scientific">Orchesella dallaii</name>
    <dbReference type="NCBI Taxonomy" id="48710"/>
    <lineage>
        <taxon>Eukaryota</taxon>
        <taxon>Metazoa</taxon>
        <taxon>Ecdysozoa</taxon>
        <taxon>Arthropoda</taxon>
        <taxon>Hexapoda</taxon>
        <taxon>Collembola</taxon>
        <taxon>Entomobryomorpha</taxon>
        <taxon>Entomobryoidea</taxon>
        <taxon>Orchesellidae</taxon>
        <taxon>Orchesellinae</taxon>
        <taxon>Orchesella</taxon>
    </lineage>
</organism>
<dbReference type="PANTHER" id="PTHR21581">
    <property type="entry name" value="D-ALANYL-D-ALANINE CARBOXYPEPTIDASE"/>
    <property type="match status" value="1"/>
</dbReference>
<evidence type="ECO:0000313" key="2">
    <source>
        <dbReference type="EMBL" id="CAL8131704.1"/>
    </source>
</evidence>
<proteinExistence type="predicted"/>
<keyword evidence="3" id="KW-1185">Reference proteome</keyword>
<evidence type="ECO:0000256" key="1">
    <source>
        <dbReference type="SAM" id="MobiDB-lite"/>
    </source>
</evidence>
<dbReference type="EMBL" id="CAXLJM020000089">
    <property type="protein sequence ID" value="CAL8131704.1"/>
    <property type="molecule type" value="Genomic_DNA"/>
</dbReference>
<dbReference type="Gene3D" id="1.25.40.10">
    <property type="entry name" value="Tetratricopeptide repeat domain"/>
    <property type="match status" value="1"/>
</dbReference>
<dbReference type="Proteomes" id="UP001642540">
    <property type="component" value="Unassembled WGS sequence"/>
</dbReference>
<comment type="caution">
    <text evidence="2">The sequence shown here is derived from an EMBL/GenBank/DDBJ whole genome shotgun (WGS) entry which is preliminary data.</text>
</comment>
<feature type="region of interest" description="Disordered" evidence="1">
    <location>
        <begin position="42"/>
        <end position="77"/>
    </location>
</feature>